<accession>A0ACC0WLY9</accession>
<evidence type="ECO:0000313" key="1">
    <source>
        <dbReference type="EMBL" id="KAI9919039.1"/>
    </source>
</evidence>
<organism evidence="1 2">
    <name type="scientific">Peronosclerospora sorghi</name>
    <dbReference type="NCBI Taxonomy" id="230839"/>
    <lineage>
        <taxon>Eukaryota</taxon>
        <taxon>Sar</taxon>
        <taxon>Stramenopiles</taxon>
        <taxon>Oomycota</taxon>
        <taxon>Peronosporomycetes</taxon>
        <taxon>Peronosporales</taxon>
        <taxon>Peronosporaceae</taxon>
        <taxon>Peronosclerospora</taxon>
    </lineage>
</organism>
<dbReference type="Proteomes" id="UP001163321">
    <property type="component" value="Chromosome 12"/>
</dbReference>
<protein>
    <submittedName>
        <fullName evidence="1">Uncharacterized protein</fullName>
    </submittedName>
</protein>
<sequence>MLWSTYVPSENLSDLPAGVTFKIRFPFLLCKNSCCLVPGKIFHWVRLHNHQLRLASYLEITRLYESLVNFCHRGPKPLPFTRRKSHVLLGKAVMFIITISHRLVLVLLVNLFAVTEDSPSINISLVLIIFKVNNNRQQEPSLNLLIVPSSPVQRAGDPSLAPVHFLLRNGSGDTLESDGLPTHLADNVFFPLLPDVPRICRVQAPLSSSRAIPYTPYGISLASSPAMFEVSASWCGLRAVPVSVCPLCSPLSDGVADCCPSTLSLESECSLGGVVDTISSTSLYCASPSVLTLDAAPPASLSGGKFLVLGALPPGAISCPDPSQQLRMLNMDEGAHDAGTRHTDWRANSDGPTMHIHTVVRDVHEPHVSENHNREGFVYLMIVHVT</sequence>
<dbReference type="EMBL" id="CM047591">
    <property type="protein sequence ID" value="KAI9919039.1"/>
    <property type="molecule type" value="Genomic_DNA"/>
</dbReference>
<evidence type="ECO:0000313" key="2">
    <source>
        <dbReference type="Proteomes" id="UP001163321"/>
    </source>
</evidence>
<keyword evidence="2" id="KW-1185">Reference proteome</keyword>
<gene>
    <name evidence="1" type="ORF">PsorP6_011615</name>
</gene>
<name>A0ACC0WLY9_9STRA</name>
<comment type="caution">
    <text evidence="1">The sequence shown here is derived from an EMBL/GenBank/DDBJ whole genome shotgun (WGS) entry which is preliminary data.</text>
</comment>
<proteinExistence type="predicted"/>
<reference evidence="1 2" key="1">
    <citation type="journal article" date="2022" name="bioRxiv">
        <title>The genome of the oomycete Peronosclerospora sorghi, a cosmopolitan pathogen of maize and sorghum, is inflated with dispersed pseudogenes.</title>
        <authorList>
            <person name="Fletcher K."/>
            <person name="Martin F."/>
            <person name="Isakeit T."/>
            <person name="Cavanaugh K."/>
            <person name="Magill C."/>
            <person name="Michelmore R."/>
        </authorList>
    </citation>
    <scope>NUCLEOTIDE SEQUENCE [LARGE SCALE GENOMIC DNA]</scope>
    <source>
        <strain evidence="1">P6</strain>
    </source>
</reference>